<feature type="compositionally biased region" description="Polar residues" evidence="1">
    <location>
        <begin position="138"/>
        <end position="153"/>
    </location>
</feature>
<dbReference type="PROSITE" id="PS50106">
    <property type="entry name" value="PDZ"/>
    <property type="match status" value="1"/>
</dbReference>
<dbReference type="Gene3D" id="3.10.50.40">
    <property type="match status" value="1"/>
</dbReference>
<dbReference type="InterPro" id="IPR001478">
    <property type="entry name" value="PDZ"/>
</dbReference>
<proteinExistence type="predicted"/>
<evidence type="ECO:0000313" key="4">
    <source>
        <dbReference type="Proteomes" id="UP001189429"/>
    </source>
</evidence>
<dbReference type="EMBL" id="CAUYUJ010018741">
    <property type="protein sequence ID" value="CAK0885988.1"/>
    <property type="molecule type" value="Genomic_DNA"/>
</dbReference>
<dbReference type="InterPro" id="IPR046357">
    <property type="entry name" value="PPIase_dom_sf"/>
</dbReference>
<dbReference type="SUPFAM" id="SSF50156">
    <property type="entry name" value="PDZ domain-like"/>
    <property type="match status" value="1"/>
</dbReference>
<reference evidence="3" key="1">
    <citation type="submission" date="2023-10" db="EMBL/GenBank/DDBJ databases">
        <authorList>
            <person name="Chen Y."/>
            <person name="Shah S."/>
            <person name="Dougan E. K."/>
            <person name="Thang M."/>
            <person name="Chan C."/>
        </authorList>
    </citation>
    <scope>NUCLEOTIDE SEQUENCE [LARGE SCALE GENOMIC DNA]</scope>
</reference>
<feature type="domain" description="PDZ" evidence="2">
    <location>
        <begin position="418"/>
        <end position="456"/>
    </location>
</feature>
<feature type="region of interest" description="Disordered" evidence="1">
    <location>
        <begin position="312"/>
        <end position="341"/>
    </location>
</feature>
<feature type="compositionally biased region" description="Pro residues" evidence="1">
    <location>
        <begin position="462"/>
        <end position="471"/>
    </location>
</feature>
<keyword evidence="4" id="KW-1185">Reference proteome</keyword>
<sequence length="645" mass="66528">MPAAGHARPKPTPMADGAGALERAGVSCGSGRSTPESGSDEGDDEGDAPAHGGASWTFSVTPPAAPVALPTIRVTPPQEGGVGASGRCDAADVGTRLSMIEALAQVLECDDSAVEAAVARLAAGTGLRGAGPSPPATPLTSSGEDSEVASTASEPLDWNSDDEPPQDQVGDEQACSRGGEVRKTILRVGQGLQCPGQHDVVHVRYQALGPGAAGGAAALAALQAGEAGRNGRAPPEELEVAMGEGRLPLGVELAVKCMRLGEAAEASAPAAFAAFASPVSGRGRAGRVPAALGKVSRRLRFLPAAPRDIASQAAADAQRATRGGAPGADEPGTGGGGAPPQAAPAAFRALVELLRIDAVEVLTEGDFVVFSAARRLGGAEGPPSRYELVLGEAEPPFPGACVEEARFPLPASEPPEPVLVTSLEPGGLAERSGVRLGDLLTAVEGRSTADMSREDAAGRAPRPTPVPPPGGPVERRRKCGSFAEWARDLPAAVREHLEGAGFATLALVADGVAPEPLPGRRVLRVEARVQCMRRRLKELNRLRNRGVDDALLPSLHLWGKCEQLRRANRGLEPLLPNRVQSEAVASKRRIGVALAIHRRTARNSLRQLEAWCYVAENLLLLPGWVQDVRRVEAFHGSSGPACAAA</sequence>
<accession>A0ABN9WHN2</accession>
<dbReference type="Gene3D" id="2.30.42.10">
    <property type="match status" value="1"/>
</dbReference>
<dbReference type="InterPro" id="IPR041489">
    <property type="entry name" value="PDZ_6"/>
</dbReference>
<comment type="caution">
    <text evidence="3">The sequence shown here is derived from an EMBL/GenBank/DDBJ whole genome shotgun (WGS) entry which is preliminary data.</text>
</comment>
<gene>
    <name evidence="3" type="ORF">PCOR1329_LOCUS67457</name>
</gene>
<organism evidence="3 4">
    <name type="scientific">Prorocentrum cordatum</name>
    <dbReference type="NCBI Taxonomy" id="2364126"/>
    <lineage>
        <taxon>Eukaryota</taxon>
        <taxon>Sar</taxon>
        <taxon>Alveolata</taxon>
        <taxon>Dinophyceae</taxon>
        <taxon>Prorocentrales</taxon>
        <taxon>Prorocentraceae</taxon>
        <taxon>Prorocentrum</taxon>
    </lineage>
</organism>
<feature type="region of interest" description="Disordered" evidence="1">
    <location>
        <begin position="1"/>
        <end position="62"/>
    </location>
</feature>
<dbReference type="InterPro" id="IPR036034">
    <property type="entry name" value="PDZ_sf"/>
</dbReference>
<dbReference type="Proteomes" id="UP001189429">
    <property type="component" value="Unassembled WGS sequence"/>
</dbReference>
<feature type="compositionally biased region" description="Acidic residues" evidence="1">
    <location>
        <begin position="38"/>
        <end position="47"/>
    </location>
</feature>
<name>A0ABN9WHN2_9DINO</name>
<feature type="region of interest" description="Disordered" evidence="1">
    <location>
        <begin position="445"/>
        <end position="475"/>
    </location>
</feature>
<protein>
    <recommendedName>
        <fullName evidence="2">PDZ domain-containing protein</fullName>
    </recommendedName>
</protein>
<evidence type="ECO:0000259" key="2">
    <source>
        <dbReference type="PROSITE" id="PS50106"/>
    </source>
</evidence>
<feature type="region of interest" description="Disordered" evidence="1">
    <location>
        <begin position="125"/>
        <end position="176"/>
    </location>
</feature>
<evidence type="ECO:0000256" key="1">
    <source>
        <dbReference type="SAM" id="MobiDB-lite"/>
    </source>
</evidence>
<evidence type="ECO:0000313" key="3">
    <source>
        <dbReference type="EMBL" id="CAK0885988.1"/>
    </source>
</evidence>
<dbReference type="Pfam" id="PF17820">
    <property type="entry name" value="PDZ_6"/>
    <property type="match status" value="1"/>
</dbReference>